<dbReference type="EMBL" id="UGCV01000008">
    <property type="protein sequence ID" value="STJ15233.1"/>
    <property type="molecule type" value="Genomic_DNA"/>
</dbReference>
<reference evidence="1 2" key="1">
    <citation type="submission" date="2018-06" db="EMBL/GenBank/DDBJ databases">
        <authorList>
            <consortium name="Pathogen Informatics"/>
            <person name="Doyle S."/>
        </authorList>
    </citation>
    <scope>NUCLEOTIDE SEQUENCE [LARGE SCALE GENOMIC DNA]</scope>
    <source>
        <strain evidence="1 2">NCTC9081</strain>
    </source>
</reference>
<dbReference type="AlphaFoldDB" id="A0A376VUL1"/>
<name>A0A376VUL1_ECOLX</name>
<keyword evidence="1" id="KW-0808">Transferase</keyword>
<evidence type="ECO:0000313" key="1">
    <source>
        <dbReference type="EMBL" id="STJ15233.1"/>
    </source>
</evidence>
<dbReference type="GO" id="GO:0008483">
    <property type="term" value="F:transaminase activity"/>
    <property type="evidence" value="ECO:0007669"/>
    <property type="project" value="UniProtKB-KW"/>
</dbReference>
<accession>A0A376VUL1</accession>
<keyword evidence="1" id="KW-0032">Aminotransferase</keyword>
<protein>
    <submittedName>
        <fullName evidence="1">Class I and II aminotransferase</fullName>
    </submittedName>
</protein>
<sequence length="58" mass="6373">MNGIISLAPGGIGPAMMCEMIKRNDLLRLSETVINRFTTSVFRKLSPSFAAIYRKIAA</sequence>
<gene>
    <name evidence="1" type="ORF">NCTC9081_00579</name>
</gene>
<dbReference type="Proteomes" id="UP000254716">
    <property type="component" value="Unassembled WGS sequence"/>
</dbReference>
<organism evidence="1 2">
    <name type="scientific">Escherichia coli</name>
    <dbReference type="NCBI Taxonomy" id="562"/>
    <lineage>
        <taxon>Bacteria</taxon>
        <taxon>Pseudomonadati</taxon>
        <taxon>Pseudomonadota</taxon>
        <taxon>Gammaproteobacteria</taxon>
        <taxon>Enterobacterales</taxon>
        <taxon>Enterobacteriaceae</taxon>
        <taxon>Escherichia</taxon>
    </lineage>
</organism>
<evidence type="ECO:0000313" key="2">
    <source>
        <dbReference type="Proteomes" id="UP000254716"/>
    </source>
</evidence>
<proteinExistence type="predicted"/>